<dbReference type="InterPro" id="IPR036909">
    <property type="entry name" value="Cyt_c-like_dom_sf"/>
</dbReference>
<dbReference type="EMBL" id="JAWRCO010000001">
    <property type="protein sequence ID" value="MDW6001755.1"/>
    <property type="molecule type" value="Genomic_DNA"/>
</dbReference>
<keyword evidence="3 9" id="KW-0812">Transmembrane</keyword>
<dbReference type="PRINTS" id="PR00603">
    <property type="entry name" value="CYTOCHROMEC1"/>
</dbReference>
<evidence type="ECO:0000313" key="12">
    <source>
        <dbReference type="EMBL" id="MDW6001755.1"/>
    </source>
</evidence>
<protein>
    <submittedName>
        <fullName evidence="13">Cytochrome b/c1</fullName>
    </submittedName>
    <submittedName>
        <fullName evidence="12">Cytochrome c1</fullName>
    </submittedName>
</protein>
<evidence type="ECO:0000256" key="6">
    <source>
        <dbReference type="ARBA" id="ARBA00023004"/>
    </source>
</evidence>
<evidence type="ECO:0000256" key="9">
    <source>
        <dbReference type="SAM" id="Phobius"/>
    </source>
</evidence>
<dbReference type="GO" id="GO:0046872">
    <property type="term" value="F:metal ion binding"/>
    <property type="evidence" value="ECO:0007669"/>
    <property type="project" value="UniProtKB-KW"/>
</dbReference>
<dbReference type="GO" id="GO:0020037">
    <property type="term" value="F:heme binding"/>
    <property type="evidence" value="ECO:0007669"/>
    <property type="project" value="InterPro"/>
</dbReference>
<feature type="signal peptide" evidence="10">
    <location>
        <begin position="1"/>
        <end position="18"/>
    </location>
</feature>
<dbReference type="InterPro" id="IPR002326">
    <property type="entry name" value="Cyt_c1"/>
</dbReference>
<dbReference type="Proteomes" id="UP000196125">
    <property type="component" value="Unassembled WGS sequence"/>
</dbReference>
<evidence type="ECO:0000256" key="2">
    <source>
        <dbReference type="ARBA" id="ARBA00022617"/>
    </source>
</evidence>
<dbReference type="Gene3D" id="1.10.760.10">
    <property type="entry name" value="Cytochrome c-like domain"/>
    <property type="match status" value="1"/>
</dbReference>
<evidence type="ECO:0000256" key="1">
    <source>
        <dbReference type="ARBA" id="ARBA00004370"/>
    </source>
</evidence>
<keyword evidence="15" id="KW-1185">Reference proteome</keyword>
<dbReference type="PANTHER" id="PTHR10266:SF3">
    <property type="entry name" value="CYTOCHROME C1, HEME PROTEIN, MITOCHONDRIAL"/>
    <property type="match status" value="1"/>
</dbReference>
<dbReference type="PANTHER" id="PTHR10266">
    <property type="entry name" value="CYTOCHROME C1"/>
    <property type="match status" value="1"/>
</dbReference>
<evidence type="ECO:0000256" key="3">
    <source>
        <dbReference type="ARBA" id="ARBA00022692"/>
    </source>
</evidence>
<evidence type="ECO:0000313" key="13">
    <source>
        <dbReference type="EMBL" id="SMS00219.1"/>
    </source>
</evidence>
<dbReference type="RefSeq" id="WP_087480281.1">
    <property type="nucleotide sequence ID" value="NZ_AP024883.1"/>
</dbReference>
<dbReference type="PROSITE" id="PS51007">
    <property type="entry name" value="CYTC"/>
    <property type="match status" value="1"/>
</dbReference>
<dbReference type="Proteomes" id="UP001283366">
    <property type="component" value="Unassembled WGS sequence"/>
</dbReference>
<organism evidence="13 14">
    <name type="scientific">Vibrio mangrovi</name>
    <dbReference type="NCBI Taxonomy" id="474394"/>
    <lineage>
        <taxon>Bacteria</taxon>
        <taxon>Pseudomonadati</taxon>
        <taxon>Pseudomonadota</taxon>
        <taxon>Gammaproteobacteria</taxon>
        <taxon>Vibrionales</taxon>
        <taxon>Vibrionaceae</taxon>
        <taxon>Vibrio</taxon>
    </lineage>
</organism>
<keyword evidence="5 9" id="KW-1133">Transmembrane helix</keyword>
<keyword evidence="10" id="KW-0732">Signal</keyword>
<reference evidence="13 14" key="1">
    <citation type="submission" date="2017-05" db="EMBL/GenBank/DDBJ databases">
        <authorList>
            <person name="Song R."/>
            <person name="Chenine A.L."/>
            <person name="Ruprecht R.M."/>
        </authorList>
    </citation>
    <scope>NUCLEOTIDE SEQUENCE [LARGE SCALE GENOMIC DNA]</scope>
    <source>
        <strain evidence="13 14">CECT 7927</strain>
    </source>
</reference>
<feature type="binding site" description="covalent" evidence="8">
    <location>
        <position position="52"/>
    </location>
    <ligand>
        <name>heme c</name>
        <dbReference type="ChEBI" id="CHEBI:61717"/>
    </ligand>
</feature>
<keyword evidence="2 8" id="KW-0349">Heme</keyword>
<dbReference type="GO" id="GO:0016020">
    <property type="term" value="C:membrane"/>
    <property type="evidence" value="ECO:0007669"/>
    <property type="project" value="UniProtKB-SubCell"/>
</dbReference>
<evidence type="ECO:0000313" key="14">
    <source>
        <dbReference type="Proteomes" id="UP000196125"/>
    </source>
</evidence>
<dbReference type="GO" id="GO:0009055">
    <property type="term" value="F:electron transfer activity"/>
    <property type="evidence" value="ECO:0007669"/>
    <property type="project" value="InterPro"/>
</dbReference>
<dbReference type="SUPFAM" id="SSF46626">
    <property type="entry name" value="Cytochrome c"/>
    <property type="match status" value="1"/>
</dbReference>
<sequence>MKKGAAGLLLIVSFFSLASENQLYFEPISMNSSDPDSLRRGVKLYSDYCLGCHGLQYQRYGRIKQDLKLTEPQMIKYFGPDFKNSDVIDGTISEKAGRKWFGVSPPDLTLVTRLRGDSWVYNYLRAFYVDPSRPFGVNNFIYPQTSMPHVLEPLQGMPSPVYEQLFSNGEEKIIVTGTSSGGSGKLSPKEYDRAIQDLVHFLDYVSEPSKLERRSLGWWVIGFLLLLTMIVWALKKEYWRDVH</sequence>
<evidence type="ECO:0000256" key="8">
    <source>
        <dbReference type="PIRSR" id="PIRSR602326-1"/>
    </source>
</evidence>
<evidence type="ECO:0000259" key="11">
    <source>
        <dbReference type="PROSITE" id="PS51007"/>
    </source>
</evidence>
<dbReference type="OrthoDB" id="9798864at2"/>
<evidence type="ECO:0000256" key="7">
    <source>
        <dbReference type="ARBA" id="ARBA00023136"/>
    </source>
</evidence>
<name>A0A1Y6IRC8_9VIBR</name>
<feature type="binding site" description="covalent" evidence="8">
    <location>
        <position position="49"/>
    </location>
    <ligand>
        <name>heme c</name>
        <dbReference type="ChEBI" id="CHEBI:61717"/>
    </ligand>
</feature>
<evidence type="ECO:0000256" key="4">
    <source>
        <dbReference type="ARBA" id="ARBA00022723"/>
    </source>
</evidence>
<evidence type="ECO:0000313" key="15">
    <source>
        <dbReference type="Proteomes" id="UP001283366"/>
    </source>
</evidence>
<proteinExistence type="predicted"/>
<keyword evidence="4 8" id="KW-0479">Metal-binding</keyword>
<comment type="subcellular location">
    <subcellularLocation>
        <location evidence="1">Membrane</location>
    </subcellularLocation>
</comment>
<feature type="transmembrane region" description="Helical" evidence="9">
    <location>
        <begin position="216"/>
        <end position="234"/>
    </location>
</feature>
<evidence type="ECO:0000256" key="5">
    <source>
        <dbReference type="ARBA" id="ARBA00022989"/>
    </source>
</evidence>
<evidence type="ECO:0000256" key="10">
    <source>
        <dbReference type="SAM" id="SignalP"/>
    </source>
</evidence>
<feature type="domain" description="Cytochrome c" evidence="11">
    <location>
        <begin position="36"/>
        <end position="206"/>
    </location>
</feature>
<feature type="binding site" description="covalent" evidence="8">
    <location>
        <position position="53"/>
    </location>
    <ligand>
        <name>heme c</name>
        <dbReference type="ChEBI" id="CHEBI:61717"/>
    </ligand>
</feature>
<accession>A0A1Y6IRC8</accession>
<reference evidence="12 15" key="2">
    <citation type="submission" date="2023-11" db="EMBL/GenBank/DDBJ databases">
        <title>Plant-associative lifestyle of Vibrio porteresiae and its evolutionary dynamics.</title>
        <authorList>
            <person name="Rameshkumar N."/>
            <person name="Kirti K."/>
        </authorList>
    </citation>
    <scope>NUCLEOTIDE SEQUENCE [LARGE SCALE GENOMIC DNA]</scope>
    <source>
        <strain evidence="12 15">MSSRF38</strain>
    </source>
</reference>
<dbReference type="EMBL" id="FXXI01000002">
    <property type="protein sequence ID" value="SMS00219.1"/>
    <property type="molecule type" value="Genomic_DNA"/>
</dbReference>
<gene>
    <name evidence="13" type="primary">fbcH</name>
    <name evidence="12" type="ORF">SBX37_02420</name>
    <name evidence="13" type="ORF">VIM7927_01467</name>
</gene>
<dbReference type="Pfam" id="PF02167">
    <property type="entry name" value="Cytochrom_C1"/>
    <property type="match status" value="2"/>
</dbReference>
<keyword evidence="7 9" id="KW-0472">Membrane</keyword>
<comment type="cofactor">
    <cofactor evidence="8">
        <name>heme c</name>
        <dbReference type="ChEBI" id="CHEBI:61717"/>
    </cofactor>
    <text evidence="8">Binds 1 heme c group covalently per subunit.</text>
</comment>
<dbReference type="InterPro" id="IPR009056">
    <property type="entry name" value="Cyt_c-like_dom"/>
</dbReference>
<feature type="chain" id="PRO_5012622126" evidence="10">
    <location>
        <begin position="19"/>
        <end position="243"/>
    </location>
</feature>
<dbReference type="AlphaFoldDB" id="A0A1Y6IRC8"/>
<keyword evidence="6 8" id="KW-0408">Iron</keyword>